<dbReference type="Gene3D" id="1.10.287.130">
    <property type="match status" value="1"/>
</dbReference>
<comment type="catalytic activity">
    <reaction evidence="1">
        <text>ATP + protein L-histidine = ADP + protein N-phospho-L-histidine.</text>
        <dbReference type="EC" id="2.7.13.3"/>
    </reaction>
</comment>
<evidence type="ECO:0000313" key="14">
    <source>
        <dbReference type="EMBL" id="TPE63927.1"/>
    </source>
</evidence>
<keyword evidence="10 11" id="KW-0472">Membrane</keyword>
<proteinExistence type="predicted"/>
<dbReference type="GO" id="GO:0000155">
    <property type="term" value="F:phosphorelay sensor kinase activity"/>
    <property type="evidence" value="ECO:0007669"/>
    <property type="project" value="InterPro"/>
</dbReference>
<keyword evidence="7" id="KW-0418">Kinase</keyword>
<dbReference type="Pfam" id="PF00672">
    <property type="entry name" value="HAMP"/>
    <property type="match status" value="1"/>
</dbReference>
<dbReference type="Pfam" id="PF00512">
    <property type="entry name" value="HisKA"/>
    <property type="match status" value="1"/>
</dbReference>
<evidence type="ECO:0000256" key="6">
    <source>
        <dbReference type="ARBA" id="ARBA00022692"/>
    </source>
</evidence>
<evidence type="ECO:0000256" key="9">
    <source>
        <dbReference type="ARBA" id="ARBA00023012"/>
    </source>
</evidence>
<evidence type="ECO:0000256" key="1">
    <source>
        <dbReference type="ARBA" id="ARBA00000085"/>
    </source>
</evidence>
<dbReference type="InterPro" id="IPR003594">
    <property type="entry name" value="HATPase_dom"/>
</dbReference>
<evidence type="ECO:0000256" key="8">
    <source>
        <dbReference type="ARBA" id="ARBA00022989"/>
    </source>
</evidence>
<keyword evidence="8 11" id="KW-1133">Transmembrane helix</keyword>
<dbReference type="SMART" id="SM00387">
    <property type="entry name" value="HATPase_c"/>
    <property type="match status" value="1"/>
</dbReference>
<dbReference type="PANTHER" id="PTHR45436">
    <property type="entry name" value="SENSOR HISTIDINE KINASE YKOH"/>
    <property type="match status" value="1"/>
</dbReference>
<keyword evidence="5" id="KW-0808">Transferase</keyword>
<comment type="caution">
    <text evidence="14">The sequence shown here is derived from an EMBL/GenBank/DDBJ whole genome shotgun (WGS) entry which is preliminary data.</text>
</comment>
<dbReference type="EC" id="2.7.13.3" evidence="3"/>
<dbReference type="OrthoDB" id="9809329at2"/>
<dbReference type="SUPFAM" id="SSF55874">
    <property type="entry name" value="ATPase domain of HSP90 chaperone/DNA topoisomerase II/histidine kinase"/>
    <property type="match status" value="1"/>
</dbReference>
<dbReference type="InterPro" id="IPR050428">
    <property type="entry name" value="TCS_sensor_his_kinase"/>
</dbReference>
<dbReference type="PANTHER" id="PTHR45436:SF15">
    <property type="entry name" value="SENSOR HISTIDINE KINASE CUSS"/>
    <property type="match status" value="1"/>
</dbReference>
<evidence type="ECO:0000256" key="10">
    <source>
        <dbReference type="ARBA" id="ARBA00023136"/>
    </source>
</evidence>
<keyword evidence="6 11" id="KW-0812">Transmembrane</keyword>
<keyword evidence="4" id="KW-0597">Phosphoprotein</keyword>
<comment type="subcellular location">
    <subcellularLocation>
        <location evidence="2">Membrane</location>
        <topology evidence="2">Multi-pass membrane protein</topology>
    </subcellularLocation>
</comment>
<feature type="domain" description="Histidine kinase" evidence="12">
    <location>
        <begin position="171"/>
        <end position="371"/>
    </location>
</feature>
<dbReference type="SUPFAM" id="SSF47384">
    <property type="entry name" value="Homodimeric domain of signal transducing histidine kinase"/>
    <property type="match status" value="1"/>
</dbReference>
<dbReference type="GO" id="GO:0005886">
    <property type="term" value="C:plasma membrane"/>
    <property type="evidence" value="ECO:0007669"/>
    <property type="project" value="TreeGrafter"/>
</dbReference>
<name>A0A501XUZ9_9SPHN</name>
<dbReference type="InterPro" id="IPR036890">
    <property type="entry name" value="HATPase_C_sf"/>
</dbReference>
<organism evidence="14 15">
    <name type="scientific">Sandaracinobacter neustonicus</name>
    <dbReference type="NCBI Taxonomy" id="1715348"/>
    <lineage>
        <taxon>Bacteria</taxon>
        <taxon>Pseudomonadati</taxon>
        <taxon>Pseudomonadota</taxon>
        <taxon>Alphaproteobacteria</taxon>
        <taxon>Sphingomonadales</taxon>
        <taxon>Sphingosinicellaceae</taxon>
        <taxon>Sandaracinobacter</taxon>
    </lineage>
</organism>
<dbReference type="InterPro" id="IPR003661">
    <property type="entry name" value="HisK_dim/P_dom"/>
</dbReference>
<reference evidence="14 15" key="1">
    <citation type="submission" date="2019-06" db="EMBL/GenBank/DDBJ databases">
        <authorList>
            <person name="Lee I."/>
            <person name="Jang G.I."/>
            <person name="Hwang C.Y."/>
        </authorList>
    </citation>
    <scope>NUCLEOTIDE SEQUENCE [LARGE SCALE GENOMIC DNA]</scope>
    <source>
        <strain evidence="14 15">PAMC 28131</strain>
    </source>
</reference>
<evidence type="ECO:0000259" key="12">
    <source>
        <dbReference type="PROSITE" id="PS50109"/>
    </source>
</evidence>
<dbReference type="CDD" id="cd00075">
    <property type="entry name" value="HATPase"/>
    <property type="match status" value="1"/>
</dbReference>
<dbReference type="InterPro" id="IPR005467">
    <property type="entry name" value="His_kinase_dom"/>
</dbReference>
<dbReference type="Pfam" id="PF02518">
    <property type="entry name" value="HATPase_c"/>
    <property type="match status" value="1"/>
</dbReference>
<dbReference type="EMBL" id="VFSU01000011">
    <property type="protein sequence ID" value="TPE63927.1"/>
    <property type="molecule type" value="Genomic_DNA"/>
</dbReference>
<evidence type="ECO:0000256" key="2">
    <source>
        <dbReference type="ARBA" id="ARBA00004141"/>
    </source>
</evidence>
<keyword evidence="15" id="KW-1185">Reference proteome</keyword>
<evidence type="ECO:0000256" key="3">
    <source>
        <dbReference type="ARBA" id="ARBA00012438"/>
    </source>
</evidence>
<dbReference type="AlphaFoldDB" id="A0A501XUZ9"/>
<feature type="domain" description="HAMP" evidence="13">
    <location>
        <begin position="110"/>
        <end position="163"/>
    </location>
</feature>
<evidence type="ECO:0000256" key="5">
    <source>
        <dbReference type="ARBA" id="ARBA00022679"/>
    </source>
</evidence>
<feature type="transmembrane region" description="Helical" evidence="11">
    <location>
        <begin position="93"/>
        <end position="113"/>
    </location>
</feature>
<dbReference type="PROSITE" id="PS50885">
    <property type="entry name" value="HAMP"/>
    <property type="match status" value="1"/>
</dbReference>
<dbReference type="InterPro" id="IPR036097">
    <property type="entry name" value="HisK_dim/P_sf"/>
</dbReference>
<dbReference type="SMART" id="SM00304">
    <property type="entry name" value="HAMP"/>
    <property type="match status" value="1"/>
</dbReference>
<evidence type="ECO:0000256" key="11">
    <source>
        <dbReference type="SAM" id="Phobius"/>
    </source>
</evidence>
<accession>A0A501XUZ9</accession>
<evidence type="ECO:0000313" key="15">
    <source>
        <dbReference type="Proteomes" id="UP000319897"/>
    </source>
</evidence>
<gene>
    <name evidence="14" type="ORF">FJQ54_03540</name>
</gene>
<dbReference type="CDD" id="cd06225">
    <property type="entry name" value="HAMP"/>
    <property type="match status" value="1"/>
</dbReference>
<keyword evidence="9" id="KW-0902">Two-component regulatory system</keyword>
<dbReference type="InterPro" id="IPR004358">
    <property type="entry name" value="Sig_transdc_His_kin-like_C"/>
</dbReference>
<dbReference type="InterPro" id="IPR003660">
    <property type="entry name" value="HAMP_dom"/>
</dbReference>
<dbReference type="PROSITE" id="PS50109">
    <property type="entry name" value="HIS_KIN"/>
    <property type="match status" value="1"/>
</dbReference>
<dbReference type="PRINTS" id="PR00344">
    <property type="entry name" value="BCTRLSENSOR"/>
</dbReference>
<protein>
    <recommendedName>
        <fullName evidence="3">histidine kinase</fullName>
        <ecNumber evidence="3">2.7.13.3</ecNumber>
    </recommendedName>
</protein>
<dbReference type="CDD" id="cd00082">
    <property type="entry name" value="HisKA"/>
    <property type="match status" value="1"/>
</dbReference>
<sequence>MSRISRLARRRFGMFIFARRRTRDRNSQQGGFSLTSILFPSIVLTVAVIFVIVQILQSLPEFAPVILPNVQPTAEQRGNPVHWISEARETMPLILLIVAMMTAGILLALRLGLRPLRHISALAADIGPATITQRLPLRSTPREIAPLVIAFNATLDRLEAGWRAQREFSANAAHELRTPLATLRAQVESVLAPEDRKGAIEEFERLGRLIAQLLALAEADNGEDLEMIPFDLVELARSVASDMAGPIVAGGRNIAFETAHAQWACRGAPGLVEVALRNLLENAVRHTPAGSEIIVSIDAEGRLSVSDNGPGVPPGFHGRLFQRFSKADAHGFGAGLGLSIVRRVMQLHGGDARLQPSATGARFVLEFAAADKPGPHA</sequence>
<dbReference type="SMART" id="SM00388">
    <property type="entry name" value="HisKA"/>
    <property type="match status" value="1"/>
</dbReference>
<evidence type="ECO:0000256" key="7">
    <source>
        <dbReference type="ARBA" id="ARBA00022777"/>
    </source>
</evidence>
<dbReference type="Proteomes" id="UP000319897">
    <property type="component" value="Unassembled WGS sequence"/>
</dbReference>
<feature type="transmembrane region" description="Helical" evidence="11">
    <location>
        <begin position="30"/>
        <end position="56"/>
    </location>
</feature>
<evidence type="ECO:0000256" key="4">
    <source>
        <dbReference type="ARBA" id="ARBA00022553"/>
    </source>
</evidence>
<evidence type="ECO:0000259" key="13">
    <source>
        <dbReference type="PROSITE" id="PS50885"/>
    </source>
</evidence>
<dbReference type="Gene3D" id="3.30.565.10">
    <property type="entry name" value="Histidine kinase-like ATPase, C-terminal domain"/>
    <property type="match status" value="1"/>
</dbReference>